<sequence>MKLHLTSGTYPYLSKIAEQHEDVLLYLATGRTRLIQENDGESIFTSPTSAEVIHSNGHLSDQDFIYYNYLPVSTDHESAFKENVQQDIDTIESTNAYRIAKVLDDDAYIILVSFSSDELVKPFEESAFFNEYFNHDHAKRFKGTDLFHMSQHVEVLKPNQEEHLES</sequence>
<evidence type="ECO:0008006" key="3">
    <source>
        <dbReference type="Google" id="ProtNLM"/>
    </source>
</evidence>
<accession>A0A3N5BKU3</accession>
<evidence type="ECO:0000313" key="2">
    <source>
        <dbReference type="Proteomes" id="UP000277108"/>
    </source>
</evidence>
<dbReference type="EMBL" id="RKRK01000002">
    <property type="protein sequence ID" value="RPF58333.1"/>
    <property type="molecule type" value="Genomic_DNA"/>
</dbReference>
<name>A0A3N5BKU3_9BACL</name>
<organism evidence="1 2">
    <name type="scientific">Abyssicoccus albus</name>
    <dbReference type="NCBI Taxonomy" id="1817405"/>
    <lineage>
        <taxon>Bacteria</taxon>
        <taxon>Bacillati</taxon>
        <taxon>Bacillota</taxon>
        <taxon>Bacilli</taxon>
        <taxon>Bacillales</taxon>
        <taxon>Abyssicoccaceae</taxon>
    </lineage>
</organism>
<evidence type="ECO:0000313" key="1">
    <source>
        <dbReference type="EMBL" id="RPF58333.1"/>
    </source>
</evidence>
<protein>
    <recommendedName>
        <fullName evidence="3">Target of RNAIII-activating protein</fullName>
    </recommendedName>
</protein>
<dbReference type="Proteomes" id="UP000277108">
    <property type="component" value="Unassembled WGS sequence"/>
</dbReference>
<proteinExistence type="predicted"/>
<dbReference type="OrthoDB" id="2352283at2"/>
<dbReference type="Gene3D" id="3.30.70.100">
    <property type="match status" value="1"/>
</dbReference>
<gene>
    <name evidence="1" type="ORF">EDD62_0979</name>
</gene>
<dbReference type="RefSeq" id="WP_123807745.1">
    <property type="nucleotide sequence ID" value="NZ_RKRK01000002.1"/>
</dbReference>
<dbReference type="AlphaFoldDB" id="A0A3N5BKU3"/>
<keyword evidence="2" id="KW-1185">Reference proteome</keyword>
<reference evidence="1 2" key="1">
    <citation type="submission" date="2018-11" db="EMBL/GenBank/DDBJ databases">
        <title>Genomic Encyclopedia of Type Strains, Phase IV (KMG-IV): sequencing the most valuable type-strain genomes for metagenomic binning, comparative biology and taxonomic classification.</title>
        <authorList>
            <person name="Goeker M."/>
        </authorList>
    </citation>
    <scope>NUCLEOTIDE SEQUENCE [LARGE SCALE GENOMIC DNA]</scope>
    <source>
        <strain evidence="1 2">DSM 29158</strain>
    </source>
</reference>
<comment type="caution">
    <text evidence="1">The sequence shown here is derived from an EMBL/GenBank/DDBJ whole genome shotgun (WGS) entry which is preliminary data.</text>
</comment>